<evidence type="ECO:0000256" key="3">
    <source>
        <dbReference type="ARBA" id="ARBA00023128"/>
    </source>
</evidence>
<evidence type="ECO:0000256" key="2">
    <source>
        <dbReference type="ARBA" id="ARBA00022946"/>
    </source>
</evidence>
<dbReference type="InterPro" id="IPR027266">
    <property type="entry name" value="TrmE/GcvT-like"/>
</dbReference>
<protein>
    <submittedName>
        <fullName evidence="4">Uncharacterized protein</fullName>
    </submittedName>
</protein>
<accession>A0A381SD52</accession>
<evidence type="ECO:0000256" key="1">
    <source>
        <dbReference type="ARBA" id="ARBA00004173"/>
    </source>
</evidence>
<dbReference type="PANTHER" id="PTHR22602:SF0">
    <property type="entry name" value="TRANSFERASE CAF17, MITOCHONDRIAL-RELATED"/>
    <property type="match status" value="1"/>
</dbReference>
<dbReference type="AlphaFoldDB" id="A0A381SD52"/>
<evidence type="ECO:0000313" key="4">
    <source>
        <dbReference type="EMBL" id="SVA01926.1"/>
    </source>
</evidence>
<dbReference type="GO" id="GO:0016226">
    <property type="term" value="P:iron-sulfur cluster assembly"/>
    <property type="evidence" value="ECO:0007669"/>
    <property type="project" value="TreeGrafter"/>
</dbReference>
<comment type="subcellular location">
    <subcellularLocation>
        <location evidence="1">Mitochondrion</location>
    </subcellularLocation>
</comment>
<dbReference type="InterPro" id="IPR017703">
    <property type="entry name" value="YgfZ/GCV_T_CS"/>
</dbReference>
<dbReference type="SUPFAM" id="SSF103025">
    <property type="entry name" value="Folate-binding domain"/>
    <property type="match status" value="1"/>
</dbReference>
<dbReference type="PANTHER" id="PTHR22602">
    <property type="entry name" value="TRANSFERASE CAF17, MITOCHONDRIAL-RELATED"/>
    <property type="match status" value="1"/>
</dbReference>
<organism evidence="4">
    <name type="scientific">marine metagenome</name>
    <dbReference type="NCBI Taxonomy" id="408172"/>
    <lineage>
        <taxon>unclassified sequences</taxon>
        <taxon>metagenomes</taxon>
        <taxon>ecological metagenomes</taxon>
    </lineage>
</organism>
<dbReference type="PIRSF" id="PIRSF006487">
    <property type="entry name" value="GcvT"/>
    <property type="match status" value="1"/>
</dbReference>
<keyword evidence="2" id="KW-0809">Transit peptide</keyword>
<dbReference type="GO" id="GO:0005739">
    <property type="term" value="C:mitochondrion"/>
    <property type="evidence" value="ECO:0007669"/>
    <property type="project" value="UniProtKB-SubCell"/>
</dbReference>
<reference evidence="4" key="1">
    <citation type="submission" date="2018-05" db="EMBL/GenBank/DDBJ databases">
        <authorList>
            <person name="Lanie J.A."/>
            <person name="Ng W.-L."/>
            <person name="Kazmierczak K.M."/>
            <person name="Andrzejewski T.M."/>
            <person name="Davidsen T.M."/>
            <person name="Wayne K.J."/>
            <person name="Tettelin H."/>
            <person name="Glass J.I."/>
            <person name="Rusch D."/>
            <person name="Podicherti R."/>
            <person name="Tsui H.-C.T."/>
            <person name="Winkler M.E."/>
        </authorList>
    </citation>
    <scope>NUCLEOTIDE SEQUENCE</scope>
</reference>
<dbReference type="InterPro" id="IPR045179">
    <property type="entry name" value="YgfZ/GcvT"/>
</dbReference>
<proteinExistence type="predicted"/>
<name>A0A381SD52_9ZZZZ</name>
<dbReference type="Gene3D" id="3.30.1360.120">
    <property type="entry name" value="Probable tRNA modification gtpase trme, domain 1"/>
    <property type="match status" value="2"/>
</dbReference>
<dbReference type="NCBIfam" id="TIGR03317">
    <property type="entry name" value="ygfZ_signature"/>
    <property type="match status" value="1"/>
</dbReference>
<dbReference type="EMBL" id="UINC01002953">
    <property type="protein sequence ID" value="SVA01926.1"/>
    <property type="molecule type" value="Genomic_DNA"/>
</dbReference>
<keyword evidence="3" id="KW-0496">Mitochondrion</keyword>
<gene>
    <name evidence="4" type="ORF">METZ01_LOCUS54780</name>
</gene>
<sequence>MAFRRSRDAVVVAGPDAEDYLQGQLSQEVVGLAEGRSAWSFVLAPSGKVDAWLRVSRRSADEFILDLDDGFAGKLVARLQRFMVRTRCEVEPLDWQMLTVVGIDPQAPEGGLAIPLDWPRLVAVDLLGPLVDPPSGLVISEKAEWERHRIMAGIPAMGAELDERTIPAATGVLDRSVSFTKGCYTGQELVARIDSRSAATPTRLVRVEGRLEGETQLPPVGSNLELEDVQVGRLTSVAAADSGFVALAYVKRAVNLPSEALLSWAEGREIVALLAD</sequence>